<dbReference type="Pfam" id="PF00657">
    <property type="entry name" value="Lipase_GDSL"/>
    <property type="match status" value="1"/>
</dbReference>
<keyword evidence="3" id="KW-0442">Lipid degradation</keyword>
<dbReference type="Gene3D" id="3.40.50.1110">
    <property type="entry name" value="SGNH hydrolase"/>
    <property type="match status" value="1"/>
</dbReference>
<dbReference type="AlphaFoldDB" id="A0AAV5CNR0"/>
<accession>A0AAV5CNR0</accession>
<dbReference type="InterPro" id="IPR051058">
    <property type="entry name" value="GDSL_Est/Lipase"/>
</dbReference>
<evidence type="ECO:0000256" key="1">
    <source>
        <dbReference type="ARBA" id="ARBA00008668"/>
    </source>
</evidence>
<reference evidence="5" key="1">
    <citation type="journal article" date="2018" name="DNA Res.">
        <title>Multiple hybrid de novo genome assembly of finger millet, an orphan allotetraploid crop.</title>
        <authorList>
            <person name="Hatakeyama M."/>
            <person name="Aluri S."/>
            <person name="Balachadran M.T."/>
            <person name="Sivarajan S.R."/>
            <person name="Patrignani A."/>
            <person name="Gruter S."/>
            <person name="Poveda L."/>
            <person name="Shimizu-Inatsugi R."/>
            <person name="Baeten J."/>
            <person name="Francoijs K.J."/>
            <person name="Nataraja K.N."/>
            <person name="Reddy Y.A.N."/>
            <person name="Phadnis S."/>
            <person name="Ravikumar R.L."/>
            <person name="Schlapbach R."/>
            <person name="Sreeman S.M."/>
            <person name="Shimizu K.K."/>
        </authorList>
    </citation>
    <scope>NUCLEOTIDE SEQUENCE</scope>
</reference>
<dbReference type="InterPro" id="IPR001087">
    <property type="entry name" value="GDSL"/>
</dbReference>
<keyword evidence="3" id="KW-0443">Lipid metabolism</keyword>
<keyword evidence="6" id="KW-1185">Reference proteome</keyword>
<dbReference type="PANTHER" id="PTHR45648:SF67">
    <property type="entry name" value="GDSL ESTERASE_LIPASE"/>
    <property type="match status" value="1"/>
</dbReference>
<dbReference type="PANTHER" id="PTHR45648">
    <property type="entry name" value="GDSL LIPASE/ACYLHYDROLASE FAMILY PROTEIN (AFU_ORTHOLOGUE AFUA_4G14700)"/>
    <property type="match status" value="1"/>
</dbReference>
<gene>
    <name evidence="5" type="primary">ga16878</name>
    <name evidence="5" type="ORF">PR202_ga16878</name>
</gene>
<comment type="similarity">
    <text evidence="1">Belongs to the 'GDSL' lipolytic enzyme family.</text>
</comment>
<sequence length="372" mass="39326">MIMGLRMPGMEGLMVMCLVISVQVLCTAARDGARRPPAIFVFGDSTLDVGNNNYLTGPDVPRANEPYYGVDFPGSVPTGRFSNGYNIADYLAKNMGFKSSPPAYLSLVRRTGLLVRSALGAGVSYASAGSGILDSTHAGSNIPLSKQVKYFGATKSQMVAKRGQRAVNRLLSKSVFLFSVGSNDLFVFALSADPQSGVPAFYSSLISNYSATIKELYTLGARKFAIINVGMLGCVPAARLLDAAGACEADLNKLASGLNDALEPMIAGLAAKLPGFAYSLADLYGLTEATFSDPGAVGYTDISAACCGGGILSAEEACLPNSTLCTNRDQHAFWDRVHPSQRGAMLSAMNFYRSRPGRYTTPIDFKGLTESS</sequence>
<dbReference type="InterPro" id="IPR035669">
    <property type="entry name" value="SGNH_plant_lipase-like"/>
</dbReference>
<dbReference type="CDD" id="cd01837">
    <property type="entry name" value="SGNH_plant_lipase_like"/>
    <property type="match status" value="1"/>
</dbReference>
<name>A0AAV5CNR0_ELECO</name>
<evidence type="ECO:0000313" key="6">
    <source>
        <dbReference type="Proteomes" id="UP001054889"/>
    </source>
</evidence>
<dbReference type="GO" id="GO:0016788">
    <property type="term" value="F:hydrolase activity, acting on ester bonds"/>
    <property type="evidence" value="ECO:0007669"/>
    <property type="project" value="InterPro"/>
</dbReference>
<feature type="chain" id="PRO_5043484205" description="GDSL esterase/lipase" evidence="4">
    <location>
        <begin position="29"/>
        <end position="372"/>
    </location>
</feature>
<evidence type="ECO:0000256" key="4">
    <source>
        <dbReference type="SAM" id="SignalP"/>
    </source>
</evidence>
<feature type="signal peptide" evidence="4">
    <location>
        <begin position="1"/>
        <end position="28"/>
    </location>
</feature>
<evidence type="ECO:0000256" key="2">
    <source>
        <dbReference type="ARBA" id="ARBA00022801"/>
    </source>
</evidence>
<keyword evidence="4" id="KW-0732">Signal</keyword>
<keyword evidence="2" id="KW-0378">Hydrolase</keyword>
<protein>
    <recommendedName>
        <fullName evidence="7">GDSL esterase/lipase</fullName>
    </recommendedName>
</protein>
<evidence type="ECO:0000313" key="5">
    <source>
        <dbReference type="EMBL" id="GJM99749.1"/>
    </source>
</evidence>
<reference evidence="5" key="2">
    <citation type="submission" date="2021-12" db="EMBL/GenBank/DDBJ databases">
        <title>Resequencing data analysis of finger millet.</title>
        <authorList>
            <person name="Hatakeyama M."/>
            <person name="Aluri S."/>
            <person name="Balachadran M.T."/>
            <person name="Sivarajan S.R."/>
            <person name="Poveda L."/>
            <person name="Shimizu-Inatsugi R."/>
            <person name="Schlapbach R."/>
            <person name="Sreeman S.M."/>
            <person name="Shimizu K.K."/>
        </authorList>
    </citation>
    <scope>NUCLEOTIDE SEQUENCE</scope>
</reference>
<proteinExistence type="inferred from homology"/>
<dbReference type="EMBL" id="BQKI01000008">
    <property type="protein sequence ID" value="GJM99749.1"/>
    <property type="molecule type" value="Genomic_DNA"/>
</dbReference>
<comment type="caution">
    <text evidence="5">The sequence shown here is derived from an EMBL/GenBank/DDBJ whole genome shotgun (WGS) entry which is preliminary data.</text>
</comment>
<evidence type="ECO:0008006" key="7">
    <source>
        <dbReference type="Google" id="ProtNLM"/>
    </source>
</evidence>
<dbReference type="InterPro" id="IPR036514">
    <property type="entry name" value="SGNH_hydro_sf"/>
</dbReference>
<dbReference type="GO" id="GO:0016042">
    <property type="term" value="P:lipid catabolic process"/>
    <property type="evidence" value="ECO:0007669"/>
    <property type="project" value="UniProtKB-KW"/>
</dbReference>
<organism evidence="5 6">
    <name type="scientific">Eleusine coracana subsp. coracana</name>
    <dbReference type="NCBI Taxonomy" id="191504"/>
    <lineage>
        <taxon>Eukaryota</taxon>
        <taxon>Viridiplantae</taxon>
        <taxon>Streptophyta</taxon>
        <taxon>Embryophyta</taxon>
        <taxon>Tracheophyta</taxon>
        <taxon>Spermatophyta</taxon>
        <taxon>Magnoliopsida</taxon>
        <taxon>Liliopsida</taxon>
        <taxon>Poales</taxon>
        <taxon>Poaceae</taxon>
        <taxon>PACMAD clade</taxon>
        <taxon>Chloridoideae</taxon>
        <taxon>Cynodonteae</taxon>
        <taxon>Eleusininae</taxon>
        <taxon>Eleusine</taxon>
    </lineage>
</organism>
<evidence type="ECO:0000256" key="3">
    <source>
        <dbReference type="ARBA" id="ARBA00022963"/>
    </source>
</evidence>
<dbReference type="Proteomes" id="UP001054889">
    <property type="component" value="Unassembled WGS sequence"/>
</dbReference>